<dbReference type="EMBL" id="HBFC01018240">
    <property type="protein sequence ID" value="CAD8708191.1"/>
    <property type="molecule type" value="Transcribed_RNA"/>
</dbReference>
<evidence type="ECO:0000313" key="2">
    <source>
        <dbReference type="EMBL" id="CAD8708191.1"/>
    </source>
</evidence>
<proteinExistence type="predicted"/>
<feature type="compositionally biased region" description="Acidic residues" evidence="1">
    <location>
        <begin position="375"/>
        <end position="385"/>
    </location>
</feature>
<reference evidence="2" key="1">
    <citation type="submission" date="2021-01" db="EMBL/GenBank/DDBJ databases">
        <authorList>
            <person name="Corre E."/>
            <person name="Pelletier E."/>
            <person name="Niang G."/>
            <person name="Scheremetjew M."/>
            <person name="Finn R."/>
            <person name="Kale V."/>
            <person name="Holt S."/>
            <person name="Cochrane G."/>
            <person name="Meng A."/>
            <person name="Brown T."/>
            <person name="Cohen L."/>
        </authorList>
    </citation>
    <scope>NUCLEOTIDE SEQUENCE</scope>
    <source>
        <strain evidence="2">SL-175</strain>
    </source>
</reference>
<feature type="region of interest" description="Disordered" evidence="1">
    <location>
        <begin position="367"/>
        <end position="390"/>
    </location>
</feature>
<accession>A0A7S0SJ72</accession>
<protein>
    <submittedName>
        <fullName evidence="2">Uncharacterized protein</fullName>
    </submittedName>
</protein>
<evidence type="ECO:0000256" key="1">
    <source>
        <dbReference type="SAM" id="MobiDB-lite"/>
    </source>
</evidence>
<feature type="region of interest" description="Disordered" evidence="1">
    <location>
        <begin position="184"/>
        <end position="222"/>
    </location>
</feature>
<organism evidence="2">
    <name type="scientific">Mantoniella antarctica</name>
    <dbReference type="NCBI Taxonomy" id="81844"/>
    <lineage>
        <taxon>Eukaryota</taxon>
        <taxon>Viridiplantae</taxon>
        <taxon>Chlorophyta</taxon>
        <taxon>Mamiellophyceae</taxon>
        <taxon>Mamiellales</taxon>
        <taxon>Mamiellaceae</taxon>
        <taxon>Mantoniella</taxon>
    </lineage>
</organism>
<gene>
    <name evidence="2" type="ORF">MANT1106_LOCUS10874</name>
</gene>
<name>A0A7S0SJ72_9CHLO</name>
<dbReference type="AlphaFoldDB" id="A0A7S0SJ72"/>
<feature type="region of interest" description="Disordered" evidence="1">
    <location>
        <begin position="38"/>
        <end position="88"/>
    </location>
</feature>
<sequence length="427" mass="45389">MAPRGAPMPEARPSSSSFGEDFSFLHVSEFKVEMGPNSRRLLSGGAVGHGAGVLSQTRKERRRSSVSPSPKKPQHLHNHRATLATTHDEVEEEYEYEYRGDADATAAAATAAAAAAAARRDDPLRDAGEGGQLLREESSGVLWQSTPLMSAFELSEMPFRSLGGHDSVLDSMFGSRLMARAGKMSRMTTHARPVTEASSRRGAVAGDDGSGDLPSPGRDASVRTSGVGVIAMSSPRLEVPTHTNVSPLRGEAATGAPTSAIAHRLALSPLAPRPRALPVRGVITELPRGSPAPFLAFLDRGASSPCSTDTDSRRSVLGMISRAEYAGAGKHVLDKLSTKPTDRHLGTVFTRCLGEIRKDRYFYHAGDMPSSPPPADEEVDSEDDGNGACARVGALEGQRPKGLRVKWAATPVVADVRHHLGQRTPSR</sequence>